<dbReference type="SUPFAM" id="SSF53756">
    <property type="entry name" value="UDP-Glycosyltransferase/glycogen phosphorylase"/>
    <property type="match status" value="1"/>
</dbReference>
<dbReference type="GeneID" id="59148957"/>
<evidence type="ECO:0000313" key="6">
    <source>
        <dbReference type="Proteomes" id="UP000594121"/>
    </source>
</evidence>
<feature type="domain" description="Glycosyl transferase family 1" evidence="3">
    <location>
        <begin position="320"/>
        <end position="477"/>
    </location>
</feature>
<gene>
    <name evidence="5" type="ORF">IG193_03635</name>
</gene>
<dbReference type="PANTHER" id="PTHR45825">
    <property type="entry name" value="GRANULE-BOUND STARCH SYNTHASE 1, CHLOROPLASTIC/AMYLOPLASTIC"/>
    <property type="match status" value="1"/>
</dbReference>
<keyword evidence="6" id="KW-1185">Reference proteome</keyword>
<reference evidence="5 6" key="1">
    <citation type="submission" date="2020-10" db="EMBL/GenBank/DDBJ databases">
        <title>Thermofilum lucidum 3507LT sp. nov. a novel member of Thermofilaceae family isolated from Chile hot spring, and proposal of description order Thermofilales.</title>
        <authorList>
            <person name="Zayulina K.S."/>
            <person name="Elcheninov A.G."/>
            <person name="Toshchakov S.V."/>
            <person name="Kublanov I.V."/>
        </authorList>
    </citation>
    <scope>NUCLEOTIDE SEQUENCE [LARGE SCALE GENOMIC DNA]</scope>
    <source>
        <strain evidence="5 6">3507LT</strain>
    </source>
</reference>
<dbReference type="GO" id="GO:0016757">
    <property type="term" value="F:glycosyltransferase activity"/>
    <property type="evidence" value="ECO:0007669"/>
    <property type="project" value="UniProtKB-KW"/>
</dbReference>
<keyword evidence="1" id="KW-0328">Glycosyltransferase</keyword>
<name>A0A7L9FIU6_9CREN</name>
<dbReference type="RefSeq" id="WP_192819533.1">
    <property type="nucleotide sequence ID" value="NZ_CP062310.1"/>
</dbReference>
<dbReference type="AlphaFoldDB" id="A0A7L9FIU6"/>
<sequence length="545" mass="61054">MALGVWMLTFEATPFVKVGGLAEVPTNLSIALSNKGAKPVVILPAHTPSISLGSETVEAFYNGRRYLFEKTTFRGVTFLKVHGGVLDDPRIYAGDVLDRKVIEFSLAFSYLLLNKEELGLEEPDVLHFHDWHSVLLLLIAKKHRGHEQKPALIYHVHLLVRKRIELQMLEEVGLRGDWAHTAYINGRYATTSLQEIHELTGGVAEKIGLAEADRLVTVSRSYLEEDLRSALGDDVLARGAYVYNGTDWTYESLYREVLSVHRERLSKLSTTRVDRLSLRKYLLLHAVGGLSQGEPQLQDDRMRKYIVDRVGPPFKEDLRVEPFRFDGPLLITTGRVSRQKGFDLLAEAIEYLLHDLGEARVLFLVLPVWGGESYIDILIDLSREYPANVRVVFGVAPSIYKLVHISADVFAAPSRWEPFGIMAVEAMAAGCPVVAARVGGLKETVLDIREHGVRGTGLHVKPEDPYDLAEALRDMLAFMEASNKGQLDRYVGKIAERRLVNLLETYVDAGEIIRKNAVDRVVSLFTWDKSAEKLIDVYKAVLSAG</sequence>
<evidence type="ECO:0000259" key="3">
    <source>
        <dbReference type="Pfam" id="PF00534"/>
    </source>
</evidence>
<accession>A0A7L9FIU6</accession>
<protein>
    <submittedName>
        <fullName evidence="5">Glycogen/starch synthase</fullName>
    </submittedName>
</protein>
<dbReference type="Proteomes" id="UP000594121">
    <property type="component" value="Chromosome"/>
</dbReference>
<dbReference type="PANTHER" id="PTHR45825:SF11">
    <property type="entry name" value="ALPHA AMYLASE DOMAIN-CONTAINING PROTEIN"/>
    <property type="match status" value="1"/>
</dbReference>
<evidence type="ECO:0000259" key="4">
    <source>
        <dbReference type="Pfam" id="PF08323"/>
    </source>
</evidence>
<dbReference type="InterPro" id="IPR001296">
    <property type="entry name" value="Glyco_trans_1"/>
</dbReference>
<proteinExistence type="predicted"/>
<dbReference type="FunCoup" id="A0A7L9FIU6">
    <property type="interactions" value="9"/>
</dbReference>
<organism evidence="5 6">
    <name type="scientific">Infirmifilum lucidum</name>
    <dbReference type="NCBI Taxonomy" id="2776706"/>
    <lineage>
        <taxon>Archaea</taxon>
        <taxon>Thermoproteota</taxon>
        <taxon>Thermoprotei</taxon>
        <taxon>Thermofilales</taxon>
        <taxon>Thermofilaceae</taxon>
        <taxon>Infirmifilum</taxon>
    </lineage>
</organism>
<evidence type="ECO:0000313" key="5">
    <source>
        <dbReference type="EMBL" id="QOJ79561.1"/>
    </source>
</evidence>
<feature type="domain" description="Starch synthase catalytic" evidence="4">
    <location>
        <begin position="5"/>
        <end position="232"/>
    </location>
</feature>
<keyword evidence="2" id="KW-0808">Transferase</keyword>
<dbReference type="Pfam" id="PF08323">
    <property type="entry name" value="Glyco_transf_5"/>
    <property type="match status" value="1"/>
</dbReference>
<evidence type="ECO:0000256" key="1">
    <source>
        <dbReference type="ARBA" id="ARBA00022676"/>
    </source>
</evidence>
<dbReference type="KEGG" id="thel:IG193_03635"/>
<dbReference type="Gene3D" id="3.40.50.2000">
    <property type="entry name" value="Glycogen Phosphorylase B"/>
    <property type="match status" value="2"/>
</dbReference>
<evidence type="ECO:0000256" key="2">
    <source>
        <dbReference type="ARBA" id="ARBA00022679"/>
    </source>
</evidence>
<dbReference type="InterPro" id="IPR013534">
    <property type="entry name" value="Starch_synth_cat_dom"/>
</dbReference>
<dbReference type="Pfam" id="PF00534">
    <property type="entry name" value="Glycos_transf_1"/>
    <property type="match status" value="1"/>
</dbReference>
<dbReference type="EMBL" id="CP062310">
    <property type="protein sequence ID" value="QOJ79561.1"/>
    <property type="molecule type" value="Genomic_DNA"/>
</dbReference>
<dbReference type="InParanoid" id="A0A7L9FIU6"/>